<evidence type="ECO:0000313" key="2">
    <source>
        <dbReference type="Proteomes" id="UP001172680"/>
    </source>
</evidence>
<name>A0ACC2ZMP7_9PEZI</name>
<reference evidence="1" key="1">
    <citation type="submission" date="2022-10" db="EMBL/GenBank/DDBJ databases">
        <title>Culturing micro-colonial fungi from biological soil crusts in the Mojave desert and describing Neophaeococcomyces mojavensis, and introducing the new genera and species Taxawa tesnikishii.</title>
        <authorList>
            <person name="Kurbessoian T."/>
            <person name="Stajich J.E."/>
        </authorList>
    </citation>
    <scope>NUCLEOTIDE SEQUENCE</scope>
    <source>
        <strain evidence="1">JES_115</strain>
    </source>
</reference>
<sequence>MRVVVFSTFVLSLATTALASDGITDLQTMTAFLTDAALQIWSTQITNGTAAYNGPVTPTMDLIANISAQVNASKASLEADQNAFTNGQTGAVETTYLSYIDTIPTFAQAIESQGRTWHDEMNAPVFANLQSLGAAIQVSLPRLFLLLEYLYSLADLRDGAFSLLFSLSSPTAPYLTRPLPPQPTVPPSGASNSSPKLHDPHHPRRQRRQQRAAQLGPPVQLPREAERHTEWSPRWGAAGLRMGVMGIMDRRRNLEAMKNKERGKCGSTGGVKFGKTKQQGNGKAKSSKAKKDEKHGVGKEKMKPIKRRTTPVKQKTKPTKPKKKGFSPIKFVDVDLRMRVCGLPFMGANTLLGFALKLRAKLAETAKSAKSARSAKAAKSKKNSTKSKQK</sequence>
<protein>
    <submittedName>
        <fullName evidence="1">Uncharacterized protein</fullName>
    </submittedName>
</protein>
<gene>
    <name evidence="1" type="ORF">H2199_000690</name>
</gene>
<comment type="caution">
    <text evidence="1">The sequence shown here is derived from an EMBL/GenBank/DDBJ whole genome shotgun (WGS) entry which is preliminary data.</text>
</comment>
<accession>A0ACC2ZMP7</accession>
<dbReference type="EMBL" id="JAPDRP010000002">
    <property type="protein sequence ID" value="KAJ9648777.1"/>
    <property type="molecule type" value="Genomic_DNA"/>
</dbReference>
<organism evidence="1 2">
    <name type="scientific">Coniosporium tulheliwenetii</name>
    <dbReference type="NCBI Taxonomy" id="3383036"/>
    <lineage>
        <taxon>Eukaryota</taxon>
        <taxon>Fungi</taxon>
        <taxon>Dikarya</taxon>
        <taxon>Ascomycota</taxon>
        <taxon>Pezizomycotina</taxon>
        <taxon>Dothideomycetes</taxon>
        <taxon>Dothideomycetes incertae sedis</taxon>
        <taxon>Coniosporium</taxon>
    </lineage>
</organism>
<evidence type="ECO:0000313" key="1">
    <source>
        <dbReference type="EMBL" id="KAJ9648777.1"/>
    </source>
</evidence>
<proteinExistence type="predicted"/>
<keyword evidence="2" id="KW-1185">Reference proteome</keyword>
<dbReference type="Proteomes" id="UP001172680">
    <property type="component" value="Unassembled WGS sequence"/>
</dbReference>